<dbReference type="Pfam" id="PF20150">
    <property type="entry name" value="2EXR"/>
    <property type="match status" value="1"/>
</dbReference>
<sequence length="256" mass="29785">MATPRPKRLSRLINLSVASSSLPLTKFTLFPELPTEIQLRIWGFASPPAYYLVCKDNHTCIPTPTLKRLYYYNRPVPAVLQVCQQSREEFLHQDGVQKDHPTYKLCRNIVNGQSARPVYISMEQDIVQALRFPLLTQPELKPLQHIYFHHTVMDKHPIDNFLRADYDFSHFSNLRKVYYDLGTVKCESGAAILKERLERGGNTITPVIVLGRNNTRPKFCGSGIEYLNREVKEKHECLIEETCLDPYHMRWARRKV</sequence>
<keyword evidence="3" id="KW-1185">Reference proteome</keyword>
<comment type="caution">
    <text evidence="2">The sequence shown here is derived from an EMBL/GenBank/DDBJ whole genome shotgun (WGS) entry which is preliminary data.</text>
</comment>
<evidence type="ECO:0000313" key="3">
    <source>
        <dbReference type="Proteomes" id="UP000701801"/>
    </source>
</evidence>
<gene>
    <name evidence="2" type="ORF">HYALB_00006966</name>
</gene>
<dbReference type="InterPro" id="IPR045518">
    <property type="entry name" value="2EXR"/>
</dbReference>
<evidence type="ECO:0000313" key="2">
    <source>
        <dbReference type="EMBL" id="CAG8973695.1"/>
    </source>
</evidence>
<dbReference type="OrthoDB" id="3513892at2759"/>
<organism evidence="2 3">
    <name type="scientific">Hymenoscyphus albidus</name>
    <dbReference type="NCBI Taxonomy" id="595503"/>
    <lineage>
        <taxon>Eukaryota</taxon>
        <taxon>Fungi</taxon>
        <taxon>Dikarya</taxon>
        <taxon>Ascomycota</taxon>
        <taxon>Pezizomycotina</taxon>
        <taxon>Leotiomycetes</taxon>
        <taxon>Helotiales</taxon>
        <taxon>Helotiaceae</taxon>
        <taxon>Hymenoscyphus</taxon>
    </lineage>
</organism>
<name>A0A9N9PZB2_9HELO</name>
<feature type="domain" description="2EXR" evidence="1">
    <location>
        <begin position="27"/>
        <end position="127"/>
    </location>
</feature>
<reference evidence="2" key="1">
    <citation type="submission" date="2021-07" db="EMBL/GenBank/DDBJ databases">
        <authorList>
            <person name="Durling M."/>
        </authorList>
    </citation>
    <scope>NUCLEOTIDE SEQUENCE</scope>
</reference>
<dbReference type="AlphaFoldDB" id="A0A9N9PZB2"/>
<accession>A0A9N9PZB2</accession>
<proteinExistence type="predicted"/>
<protein>
    <recommendedName>
        <fullName evidence="1">2EXR domain-containing protein</fullName>
    </recommendedName>
</protein>
<dbReference type="Proteomes" id="UP000701801">
    <property type="component" value="Unassembled WGS sequence"/>
</dbReference>
<dbReference type="PANTHER" id="PTHR35910:SF6">
    <property type="entry name" value="2EXR DOMAIN-CONTAINING PROTEIN"/>
    <property type="match status" value="1"/>
</dbReference>
<evidence type="ECO:0000259" key="1">
    <source>
        <dbReference type="Pfam" id="PF20150"/>
    </source>
</evidence>
<dbReference type="EMBL" id="CAJVRM010000078">
    <property type="protein sequence ID" value="CAG8973695.1"/>
    <property type="molecule type" value="Genomic_DNA"/>
</dbReference>
<dbReference type="PANTHER" id="PTHR35910">
    <property type="entry name" value="2EXR DOMAIN-CONTAINING PROTEIN"/>
    <property type="match status" value="1"/>
</dbReference>